<proteinExistence type="predicted"/>
<reference evidence="2 3" key="1">
    <citation type="submission" date="2014-02" db="EMBL/GenBank/DDBJ databases">
        <title>The small core and large imbalanced accessory genome model reveals a collaborative survival strategy of Sorangium cellulosum strains in nature.</title>
        <authorList>
            <person name="Han K."/>
            <person name="Peng R."/>
            <person name="Blom J."/>
            <person name="Li Y.-Z."/>
        </authorList>
    </citation>
    <scope>NUCLEOTIDE SEQUENCE [LARGE SCALE GENOMIC DNA]</scope>
    <source>
        <strain evidence="2 3">So0008-312</strain>
    </source>
</reference>
<organism evidence="2 3">
    <name type="scientific">Sorangium cellulosum</name>
    <name type="common">Polyangium cellulosum</name>
    <dbReference type="NCBI Taxonomy" id="56"/>
    <lineage>
        <taxon>Bacteria</taxon>
        <taxon>Pseudomonadati</taxon>
        <taxon>Myxococcota</taxon>
        <taxon>Polyangia</taxon>
        <taxon>Polyangiales</taxon>
        <taxon>Polyangiaceae</taxon>
        <taxon>Sorangium</taxon>
    </lineage>
</organism>
<dbReference type="RefSeq" id="WP_061609847.1">
    <property type="nucleotide sequence ID" value="NZ_JEMA01000649.1"/>
</dbReference>
<dbReference type="AlphaFoldDB" id="A0A150QII4"/>
<evidence type="ECO:0000313" key="2">
    <source>
        <dbReference type="EMBL" id="KYF67468.1"/>
    </source>
</evidence>
<protein>
    <recommendedName>
        <fullName evidence="4">HTH lysR-type domain-containing protein</fullName>
    </recommendedName>
</protein>
<evidence type="ECO:0000256" key="1">
    <source>
        <dbReference type="SAM" id="MobiDB-lite"/>
    </source>
</evidence>
<comment type="caution">
    <text evidence="2">The sequence shown here is derived from an EMBL/GenBank/DDBJ whole genome shotgun (WGS) entry which is preliminary data.</text>
</comment>
<accession>A0A150QII4</accession>
<feature type="region of interest" description="Disordered" evidence="1">
    <location>
        <begin position="60"/>
        <end position="91"/>
    </location>
</feature>
<dbReference type="EMBL" id="JEMA01000649">
    <property type="protein sequence ID" value="KYF67468.1"/>
    <property type="molecule type" value="Genomic_DNA"/>
</dbReference>
<evidence type="ECO:0008006" key="4">
    <source>
        <dbReference type="Google" id="ProtNLM"/>
    </source>
</evidence>
<gene>
    <name evidence="2" type="ORF">BE15_18845</name>
</gene>
<name>A0A150QII4_SORCE</name>
<sequence length="91" mass="9503">MPDALDRLTTFLAVGRCKSFTAAAAAALGVTPTAVLEAFLTKGPGFYLYFPARTQEQPELRALTESVTSSRGQKAKRRSGRTGVSGGGVPA</sequence>
<dbReference type="Proteomes" id="UP000075260">
    <property type="component" value="Unassembled WGS sequence"/>
</dbReference>
<evidence type="ECO:0000313" key="3">
    <source>
        <dbReference type="Proteomes" id="UP000075260"/>
    </source>
</evidence>